<evidence type="ECO:0000313" key="2">
    <source>
        <dbReference type="Proteomes" id="UP001597459"/>
    </source>
</evidence>
<organism evidence="1 2">
    <name type="scientific">Aquimarina hainanensis</name>
    <dbReference type="NCBI Taxonomy" id="1578017"/>
    <lineage>
        <taxon>Bacteria</taxon>
        <taxon>Pseudomonadati</taxon>
        <taxon>Bacteroidota</taxon>
        <taxon>Flavobacteriia</taxon>
        <taxon>Flavobacteriales</taxon>
        <taxon>Flavobacteriaceae</taxon>
        <taxon>Aquimarina</taxon>
    </lineage>
</organism>
<dbReference type="EMBL" id="JBHULX010000033">
    <property type="protein sequence ID" value="MFD2592319.1"/>
    <property type="molecule type" value="Genomic_DNA"/>
</dbReference>
<keyword evidence="2" id="KW-1185">Reference proteome</keyword>
<reference evidence="2" key="1">
    <citation type="journal article" date="2019" name="Int. J. Syst. Evol. Microbiol.">
        <title>The Global Catalogue of Microorganisms (GCM) 10K type strain sequencing project: providing services to taxonomists for standard genome sequencing and annotation.</title>
        <authorList>
            <consortium name="The Broad Institute Genomics Platform"/>
            <consortium name="The Broad Institute Genome Sequencing Center for Infectious Disease"/>
            <person name="Wu L."/>
            <person name="Ma J."/>
        </authorList>
    </citation>
    <scope>NUCLEOTIDE SEQUENCE [LARGE SCALE GENOMIC DNA]</scope>
    <source>
        <strain evidence="2">KCTC 42423</strain>
    </source>
</reference>
<protein>
    <submittedName>
        <fullName evidence="1">Uncharacterized protein</fullName>
    </submittedName>
</protein>
<evidence type="ECO:0000313" key="1">
    <source>
        <dbReference type="EMBL" id="MFD2592319.1"/>
    </source>
</evidence>
<dbReference type="Proteomes" id="UP001597459">
    <property type="component" value="Unassembled WGS sequence"/>
</dbReference>
<proteinExistence type="predicted"/>
<comment type="caution">
    <text evidence="1">The sequence shown here is derived from an EMBL/GenBank/DDBJ whole genome shotgun (WGS) entry which is preliminary data.</text>
</comment>
<gene>
    <name evidence="1" type="ORF">ACFSTE_15885</name>
</gene>
<dbReference type="RefSeq" id="WP_378256748.1">
    <property type="nucleotide sequence ID" value="NZ_JBHSJV010000001.1"/>
</dbReference>
<accession>A0ABW5NBR8</accession>
<name>A0ABW5NBR8_9FLAO</name>
<sequence>MKEGLIVKTKNGKKGYIYNNDTIYDSKAKVHIVDEQYKETGEKLLCDTKNLIVIGYKD</sequence>